<name>A0A498QC94_9MYCO</name>
<reference evidence="1 2" key="1">
    <citation type="submission" date="2018-09" db="EMBL/GenBank/DDBJ databases">
        <authorList>
            <person name="Tagini F."/>
        </authorList>
    </citation>
    <scope>NUCLEOTIDE SEQUENCE [LARGE SCALE GENOMIC DNA]</scope>
    <source>
        <strain evidence="1 2">MK13</strain>
    </source>
</reference>
<gene>
    <name evidence="1" type="ORF">LAUMK13_03987</name>
</gene>
<proteinExistence type="predicted"/>
<dbReference type="Proteomes" id="UP000267289">
    <property type="component" value="Unassembled WGS sequence"/>
</dbReference>
<keyword evidence="2" id="KW-1185">Reference proteome</keyword>
<protein>
    <submittedName>
        <fullName evidence="1">Uncharacterized protein</fullName>
    </submittedName>
</protein>
<accession>A0A498QC94</accession>
<evidence type="ECO:0000313" key="1">
    <source>
        <dbReference type="EMBL" id="VBA42353.1"/>
    </source>
</evidence>
<sequence length="95" mass="10660">MPTEQSHRFTAALDELLAPLTEPRYLIGRKILTPPTGRVARSLFATRAVVGLPLPGAIAWHGVPQWFARRKDRLECLLQSWRQHIGPPRNAVASE</sequence>
<dbReference type="AlphaFoldDB" id="A0A498QC94"/>
<evidence type="ECO:0000313" key="2">
    <source>
        <dbReference type="Proteomes" id="UP000267289"/>
    </source>
</evidence>
<dbReference type="EMBL" id="UPHQ01000214">
    <property type="protein sequence ID" value="VBA42353.1"/>
    <property type="molecule type" value="Genomic_DNA"/>
</dbReference>
<organism evidence="1 2">
    <name type="scientific">Mycobacterium innocens</name>
    <dbReference type="NCBI Taxonomy" id="2341083"/>
    <lineage>
        <taxon>Bacteria</taxon>
        <taxon>Bacillati</taxon>
        <taxon>Actinomycetota</taxon>
        <taxon>Actinomycetes</taxon>
        <taxon>Mycobacteriales</taxon>
        <taxon>Mycobacteriaceae</taxon>
        <taxon>Mycobacterium</taxon>
    </lineage>
</organism>